<proteinExistence type="predicted"/>
<evidence type="ECO:0000259" key="3">
    <source>
        <dbReference type="Pfam" id="PF20042"/>
    </source>
</evidence>
<reference evidence="4 5" key="1">
    <citation type="submission" date="2019-03" db="EMBL/GenBank/DDBJ databases">
        <title>Genomic Encyclopedia of Type Strains, Phase IV (KMG-IV): sequencing the most valuable type-strain genomes for metagenomic binning, comparative biology and taxonomic classification.</title>
        <authorList>
            <person name="Goeker M."/>
        </authorList>
    </citation>
    <scope>NUCLEOTIDE SEQUENCE [LARGE SCALE GENOMIC DNA]</scope>
    <source>
        <strain evidence="4 5">DSM 22362</strain>
    </source>
</reference>
<evidence type="ECO:0000313" key="5">
    <source>
        <dbReference type="Proteomes" id="UP000295197"/>
    </source>
</evidence>
<evidence type="ECO:0000256" key="1">
    <source>
        <dbReference type="SAM" id="Coils"/>
    </source>
</evidence>
<name>A0A4R3VXV3_9SPHI</name>
<dbReference type="RefSeq" id="WP_243646088.1">
    <property type="nucleotide sequence ID" value="NZ_SMBZ01000018.1"/>
</dbReference>
<protein>
    <recommendedName>
        <fullName evidence="3">DUF6444 domain-containing protein</fullName>
    </recommendedName>
</protein>
<organism evidence="4 5">
    <name type="scientific">Sphingobacterium alimentarium</name>
    <dbReference type="NCBI Taxonomy" id="797292"/>
    <lineage>
        <taxon>Bacteria</taxon>
        <taxon>Pseudomonadati</taxon>
        <taxon>Bacteroidota</taxon>
        <taxon>Sphingobacteriia</taxon>
        <taxon>Sphingobacteriales</taxon>
        <taxon>Sphingobacteriaceae</taxon>
        <taxon>Sphingobacterium</taxon>
    </lineage>
</organism>
<gene>
    <name evidence="4" type="ORF">EDC17_101863</name>
</gene>
<feature type="coiled-coil region" evidence="1">
    <location>
        <begin position="31"/>
        <end position="58"/>
    </location>
</feature>
<accession>A0A4R3VXV3</accession>
<feature type="non-terminal residue" evidence="4">
    <location>
        <position position="191"/>
    </location>
</feature>
<feature type="region of interest" description="Disordered" evidence="2">
    <location>
        <begin position="66"/>
        <end position="107"/>
    </location>
</feature>
<feature type="domain" description="DUF6444" evidence="3">
    <location>
        <begin position="38"/>
        <end position="107"/>
    </location>
</feature>
<dbReference type="InterPro" id="IPR045618">
    <property type="entry name" value="DUF6444"/>
</dbReference>
<dbReference type="Proteomes" id="UP000295197">
    <property type="component" value="Unassembled WGS sequence"/>
</dbReference>
<dbReference type="EMBL" id="SMBZ01000018">
    <property type="protein sequence ID" value="TCV14045.1"/>
    <property type="molecule type" value="Genomic_DNA"/>
</dbReference>
<dbReference type="InterPro" id="IPR052344">
    <property type="entry name" value="Transposase-related"/>
</dbReference>
<dbReference type="PANTHER" id="PTHR33678">
    <property type="entry name" value="BLL1576 PROTEIN"/>
    <property type="match status" value="1"/>
</dbReference>
<evidence type="ECO:0000313" key="4">
    <source>
        <dbReference type="EMBL" id="TCV14045.1"/>
    </source>
</evidence>
<dbReference type="Pfam" id="PF20042">
    <property type="entry name" value="DUF6444"/>
    <property type="match status" value="1"/>
</dbReference>
<evidence type="ECO:0000256" key="2">
    <source>
        <dbReference type="SAM" id="MobiDB-lite"/>
    </source>
</evidence>
<sequence>MDNKNFTKLVELLEQESAARIASETSRLVENAASQQIISDLNATIKQLNETIGGLLEEIRLLKGPKKNSRNSSLPPSKDENSPPRTTSLRKSSGKSSGGQKGHEGSTLKMSACPEDIVEHSPGFCNCCGLDLQDFQAELTSCRQMVDIPVTKPLYTEHRIFSKTCLCGHQTTASFPSGVNAPISYGPKTTA</sequence>
<dbReference type="AlphaFoldDB" id="A0A4R3VXV3"/>
<keyword evidence="5" id="KW-1185">Reference proteome</keyword>
<keyword evidence="1" id="KW-0175">Coiled coil</keyword>
<comment type="caution">
    <text evidence="4">The sequence shown here is derived from an EMBL/GenBank/DDBJ whole genome shotgun (WGS) entry which is preliminary data.</text>
</comment>
<dbReference type="PANTHER" id="PTHR33678:SF1">
    <property type="entry name" value="BLL1576 PROTEIN"/>
    <property type="match status" value="1"/>
</dbReference>